<dbReference type="Proteomes" id="UP000429229">
    <property type="component" value="Unassembled WGS sequence"/>
</dbReference>
<dbReference type="InterPro" id="IPR011765">
    <property type="entry name" value="Pept_M16_N"/>
</dbReference>
<feature type="signal peptide" evidence="9">
    <location>
        <begin position="1"/>
        <end position="24"/>
    </location>
</feature>
<feature type="domain" description="Peptidase M16 C-terminal" evidence="11">
    <location>
        <begin position="230"/>
        <end position="407"/>
    </location>
</feature>
<dbReference type="OrthoDB" id="9811314at2"/>
<comment type="similarity">
    <text evidence="2 8">Belongs to the peptidase M16 family.</text>
</comment>
<dbReference type="SUPFAM" id="SSF63411">
    <property type="entry name" value="LuxS/MPP-like metallohydrolase"/>
    <property type="match status" value="3"/>
</dbReference>
<dbReference type="GO" id="GO:0004222">
    <property type="term" value="F:metalloendopeptidase activity"/>
    <property type="evidence" value="ECO:0007669"/>
    <property type="project" value="InterPro"/>
</dbReference>
<evidence type="ECO:0000313" key="12">
    <source>
        <dbReference type="EMBL" id="MXP09900.1"/>
    </source>
</evidence>
<dbReference type="PROSITE" id="PS00143">
    <property type="entry name" value="INSULINASE"/>
    <property type="match status" value="1"/>
</dbReference>
<evidence type="ECO:0000256" key="6">
    <source>
        <dbReference type="ARBA" id="ARBA00022833"/>
    </source>
</evidence>
<keyword evidence="9" id="KW-0732">Signal</keyword>
<feature type="domain" description="Peptidase M16 C-terminal" evidence="11">
    <location>
        <begin position="707"/>
        <end position="883"/>
    </location>
</feature>
<keyword evidence="5" id="KW-0378">Hydrolase</keyword>
<dbReference type="GO" id="GO:0046872">
    <property type="term" value="F:metal ion binding"/>
    <property type="evidence" value="ECO:0007669"/>
    <property type="project" value="UniProtKB-KW"/>
</dbReference>
<dbReference type="PANTHER" id="PTHR43690:SF17">
    <property type="entry name" value="PROTEIN YHJJ"/>
    <property type="match status" value="1"/>
</dbReference>
<evidence type="ECO:0000256" key="2">
    <source>
        <dbReference type="ARBA" id="ARBA00007261"/>
    </source>
</evidence>
<comment type="caution">
    <text evidence="12">The sequence shown here is derived from an EMBL/GenBank/DDBJ whole genome shotgun (WGS) entry which is preliminary data.</text>
</comment>
<evidence type="ECO:0000256" key="8">
    <source>
        <dbReference type="RuleBase" id="RU004447"/>
    </source>
</evidence>
<evidence type="ECO:0000256" key="7">
    <source>
        <dbReference type="ARBA" id="ARBA00023049"/>
    </source>
</evidence>
<evidence type="ECO:0000259" key="10">
    <source>
        <dbReference type="Pfam" id="PF00675"/>
    </source>
</evidence>
<feature type="domain" description="Peptidase M16 N-terminal" evidence="10">
    <location>
        <begin position="70"/>
        <end position="195"/>
    </location>
</feature>
<keyword evidence="6" id="KW-0862">Zinc</keyword>
<proteinExistence type="inferred from homology"/>
<comment type="cofactor">
    <cofactor evidence="1">
        <name>Zn(2+)</name>
        <dbReference type="ChEBI" id="CHEBI:29105"/>
    </cofactor>
</comment>
<feature type="chain" id="PRO_5026043995" evidence="9">
    <location>
        <begin position="25"/>
        <end position="957"/>
    </location>
</feature>
<evidence type="ECO:0000313" key="13">
    <source>
        <dbReference type="Proteomes" id="UP000429229"/>
    </source>
</evidence>
<sequence>MLSKTLYALGVSVAALAFTAPALAQDTVAPHSSNPNGPVSAWDVEATDVEPDAEIVYGTLSNGMKYAIRKNETPKGAASFRMHFDFGSLYESEEERGLAHFIEHMVFNGSTNVPEGEMIPILERLGLAFGADTNAYTNFDETVYKLDAPTANDEAIDTSLFLLREVAGEASFTPSAVDSEREIITSERRARDSVQLRTIIDRLAFQIPDTLYDDRLPIGLETVLRGAPASRLKALYHRYYRPENATLVVVGDFDVADMERRIAERFGDWQGVGPAGAKPDIGSVDLERPMAFDVFTDPASVSGATISIARPYSDPADTIAERRTETLEQLGTAIMNRRLQRIAGQENSQLLGGSMFVEPLPPVAKMTSLSVGTGEGLWKEGLTIAENELRRALQYGFTQNELNEAMANAETGRRNAAEQAGGRSSAGLADAIVAVAGENDFVTSPVWRYALWQGIKDTITLDAVNAAFRTLWTGSQPLISVTAKEFEGGEDAVAAAWTESAAVAVEAPTEGAAASFAYDTFGDGPGQVVSDTTIDDLGIRTVTFDNNVRLNIKQTDFEPGAVRFQIGMDGGLFALGDASPANALLLQIASPRAGTQGNSFDELQQVLAGRNITVGFAPGTDEFIAAGATTPADLALQMKVSAAYLTDFGFRPEAQSYWNSLIGAVYGQLTSQPQLVYTLQRSTTLTDDPRQAFPSQEELAAANFASFRDAYLANAADAPIEIAVVGDIDPNAAIAAVAQSFGALPDRKATATDYSAQREIVFKDVSGDDVATFMHSGPADQAVVGSVWRTSDDSDFHDVVAMNLLLGVIDLYATETLREKFAATYSPSVESAMSSDFMDDGSFSLSAVVDPKMADEVLALIPNLVARLRDTPVDDDTLLRARQPILERLRQSRRNNAFWIGVASTAQSEAERLERVREEEAVLTSLTPDDLMKLARKYLTPERRADIRVLSSQAAPE</sequence>
<dbReference type="InterPro" id="IPR050626">
    <property type="entry name" value="Peptidase_M16"/>
</dbReference>
<evidence type="ECO:0000259" key="11">
    <source>
        <dbReference type="Pfam" id="PF05193"/>
    </source>
</evidence>
<dbReference type="InterPro" id="IPR001431">
    <property type="entry name" value="Pept_M16_Zn_BS"/>
</dbReference>
<dbReference type="Pfam" id="PF00675">
    <property type="entry name" value="Peptidase_M16"/>
    <property type="match status" value="1"/>
</dbReference>
<organism evidence="12 13">
    <name type="scientific">Alteriqipengyuania halimionae</name>
    <dbReference type="NCBI Taxonomy" id="1926630"/>
    <lineage>
        <taxon>Bacteria</taxon>
        <taxon>Pseudomonadati</taxon>
        <taxon>Pseudomonadota</taxon>
        <taxon>Alphaproteobacteria</taxon>
        <taxon>Sphingomonadales</taxon>
        <taxon>Erythrobacteraceae</taxon>
        <taxon>Alteriqipengyuania</taxon>
    </lineage>
</organism>
<evidence type="ECO:0000256" key="5">
    <source>
        <dbReference type="ARBA" id="ARBA00022801"/>
    </source>
</evidence>
<keyword evidence="13" id="KW-1185">Reference proteome</keyword>
<keyword evidence="7" id="KW-0482">Metalloprotease</keyword>
<dbReference type="InterPro" id="IPR011249">
    <property type="entry name" value="Metalloenz_LuxS/M16"/>
</dbReference>
<dbReference type="InterPro" id="IPR007863">
    <property type="entry name" value="Peptidase_M16_C"/>
</dbReference>
<name>A0A6I4U1L2_9SPHN</name>
<dbReference type="Gene3D" id="3.30.830.10">
    <property type="entry name" value="Metalloenzyme, LuxS/M16 peptidase-like"/>
    <property type="match status" value="4"/>
</dbReference>
<keyword evidence="4" id="KW-0479">Metal-binding</keyword>
<dbReference type="PANTHER" id="PTHR43690">
    <property type="entry name" value="NARDILYSIN"/>
    <property type="match status" value="1"/>
</dbReference>
<dbReference type="AlphaFoldDB" id="A0A6I4U1L2"/>
<accession>A0A6I4U1L2</accession>
<dbReference type="RefSeq" id="WP_160616561.1">
    <property type="nucleotide sequence ID" value="NZ_WTYR01000001.1"/>
</dbReference>
<dbReference type="EMBL" id="WTYR01000001">
    <property type="protein sequence ID" value="MXP09900.1"/>
    <property type="molecule type" value="Genomic_DNA"/>
</dbReference>
<evidence type="ECO:0000256" key="1">
    <source>
        <dbReference type="ARBA" id="ARBA00001947"/>
    </source>
</evidence>
<keyword evidence="3" id="KW-0645">Protease</keyword>
<protein>
    <submittedName>
        <fullName evidence="12">Insulinase family protein</fullName>
    </submittedName>
</protein>
<gene>
    <name evidence="12" type="ORF">GRI68_06880</name>
</gene>
<evidence type="ECO:0000256" key="3">
    <source>
        <dbReference type="ARBA" id="ARBA00022670"/>
    </source>
</evidence>
<reference evidence="12 13" key="1">
    <citation type="submission" date="2019-12" db="EMBL/GenBank/DDBJ databases">
        <title>Genomic-based taxomic classification of the family Erythrobacteraceae.</title>
        <authorList>
            <person name="Xu L."/>
        </authorList>
    </citation>
    <scope>NUCLEOTIDE SEQUENCE [LARGE SCALE GENOMIC DNA]</scope>
    <source>
        <strain evidence="12 13">LMG 29519</strain>
    </source>
</reference>
<dbReference type="GO" id="GO:0006508">
    <property type="term" value="P:proteolysis"/>
    <property type="evidence" value="ECO:0007669"/>
    <property type="project" value="UniProtKB-KW"/>
</dbReference>
<evidence type="ECO:0000256" key="9">
    <source>
        <dbReference type="SAM" id="SignalP"/>
    </source>
</evidence>
<evidence type="ECO:0000256" key="4">
    <source>
        <dbReference type="ARBA" id="ARBA00022723"/>
    </source>
</evidence>
<dbReference type="Pfam" id="PF05193">
    <property type="entry name" value="Peptidase_M16_C"/>
    <property type="match status" value="2"/>
</dbReference>